<dbReference type="Proteomes" id="UP000013827">
    <property type="component" value="Unassembled WGS sequence"/>
</dbReference>
<protein>
    <submittedName>
        <fullName evidence="2">Uncharacterized protein</fullName>
    </submittedName>
</protein>
<reference evidence="2" key="2">
    <citation type="submission" date="2024-10" db="UniProtKB">
        <authorList>
            <consortium name="EnsemblProtists"/>
        </authorList>
    </citation>
    <scope>IDENTIFICATION</scope>
</reference>
<evidence type="ECO:0000313" key="2">
    <source>
        <dbReference type="EnsemblProtists" id="EOD09603"/>
    </source>
</evidence>
<name>A0A0D3IEB8_EMIH1</name>
<evidence type="ECO:0000313" key="3">
    <source>
        <dbReference type="Proteomes" id="UP000013827"/>
    </source>
</evidence>
<sequence>MLEGDVIAQRCCGVESNPSKRCIWAPDPRSLDSVRHRVDVKGTPDAPPHGSYEGGTLPGIRVLGAFLGGFVWCRDKLVKRGRRPKPGGMFEEPLPKNKAGQPQEHTPYEIHRSNEYFQREYLVAVQEIKILQARAHQQLRACFRKNGVNHLEDCKELREQLWEKMHQPNYGAPGAPRSNKIALEKERAPCVHQTKSKAAAVWWGYWDNSVTYCSALVRAICSHSALSLLPLLRPALTIPNAVTVARLAIPCLHAISPLASPAARVSAGLAFRFDSVISRLLASPLSANGDVSASSVATSLSSELTTDSSS</sequence>
<organism evidence="2 3">
    <name type="scientific">Emiliania huxleyi (strain CCMP1516)</name>
    <dbReference type="NCBI Taxonomy" id="280463"/>
    <lineage>
        <taxon>Eukaryota</taxon>
        <taxon>Haptista</taxon>
        <taxon>Haptophyta</taxon>
        <taxon>Prymnesiophyceae</taxon>
        <taxon>Isochrysidales</taxon>
        <taxon>Noelaerhabdaceae</taxon>
        <taxon>Emiliania</taxon>
    </lineage>
</organism>
<evidence type="ECO:0000256" key="1">
    <source>
        <dbReference type="SAM" id="MobiDB-lite"/>
    </source>
</evidence>
<dbReference type="GeneID" id="17255651"/>
<proteinExistence type="predicted"/>
<dbReference type="PaxDb" id="2903-EOD09603"/>
<dbReference type="EnsemblProtists" id="EOD09603">
    <property type="protein sequence ID" value="EOD09603"/>
    <property type="gene ID" value="EMIHUDRAFT_198142"/>
</dbReference>
<dbReference type="HOGENOM" id="CLU_898439_0_0_1"/>
<accession>A0A0D3IEB8</accession>
<dbReference type="KEGG" id="ehx:EMIHUDRAFT_198142"/>
<reference evidence="3" key="1">
    <citation type="journal article" date="2013" name="Nature">
        <title>Pan genome of the phytoplankton Emiliania underpins its global distribution.</title>
        <authorList>
            <person name="Read B.A."/>
            <person name="Kegel J."/>
            <person name="Klute M.J."/>
            <person name="Kuo A."/>
            <person name="Lefebvre S.C."/>
            <person name="Maumus F."/>
            <person name="Mayer C."/>
            <person name="Miller J."/>
            <person name="Monier A."/>
            <person name="Salamov A."/>
            <person name="Young J."/>
            <person name="Aguilar M."/>
            <person name="Claverie J.M."/>
            <person name="Frickenhaus S."/>
            <person name="Gonzalez K."/>
            <person name="Herman E.K."/>
            <person name="Lin Y.C."/>
            <person name="Napier J."/>
            <person name="Ogata H."/>
            <person name="Sarno A.F."/>
            <person name="Shmutz J."/>
            <person name="Schroeder D."/>
            <person name="de Vargas C."/>
            <person name="Verret F."/>
            <person name="von Dassow P."/>
            <person name="Valentin K."/>
            <person name="Van de Peer Y."/>
            <person name="Wheeler G."/>
            <person name="Dacks J.B."/>
            <person name="Delwiche C.F."/>
            <person name="Dyhrman S.T."/>
            <person name="Glockner G."/>
            <person name="John U."/>
            <person name="Richards T."/>
            <person name="Worden A.Z."/>
            <person name="Zhang X."/>
            <person name="Grigoriev I.V."/>
            <person name="Allen A.E."/>
            <person name="Bidle K."/>
            <person name="Borodovsky M."/>
            <person name="Bowler C."/>
            <person name="Brownlee C."/>
            <person name="Cock J.M."/>
            <person name="Elias M."/>
            <person name="Gladyshev V.N."/>
            <person name="Groth M."/>
            <person name="Guda C."/>
            <person name="Hadaegh A."/>
            <person name="Iglesias-Rodriguez M.D."/>
            <person name="Jenkins J."/>
            <person name="Jones B.M."/>
            <person name="Lawson T."/>
            <person name="Leese F."/>
            <person name="Lindquist E."/>
            <person name="Lobanov A."/>
            <person name="Lomsadze A."/>
            <person name="Malik S.B."/>
            <person name="Marsh M.E."/>
            <person name="Mackinder L."/>
            <person name="Mock T."/>
            <person name="Mueller-Roeber B."/>
            <person name="Pagarete A."/>
            <person name="Parker M."/>
            <person name="Probert I."/>
            <person name="Quesneville H."/>
            <person name="Raines C."/>
            <person name="Rensing S.A."/>
            <person name="Riano-Pachon D.M."/>
            <person name="Richier S."/>
            <person name="Rokitta S."/>
            <person name="Shiraiwa Y."/>
            <person name="Soanes D.M."/>
            <person name="van der Giezen M."/>
            <person name="Wahlund T.M."/>
            <person name="Williams B."/>
            <person name="Wilson W."/>
            <person name="Wolfe G."/>
            <person name="Wurch L.L."/>
        </authorList>
    </citation>
    <scope>NUCLEOTIDE SEQUENCE</scope>
</reference>
<feature type="region of interest" description="Disordered" evidence="1">
    <location>
        <begin position="83"/>
        <end position="104"/>
    </location>
</feature>
<keyword evidence="3" id="KW-1185">Reference proteome</keyword>
<dbReference type="RefSeq" id="XP_005762032.1">
    <property type="nucleotide sequence ID" value="XM_005761975.1"/>
</dbReference>
<dbReference type="AlphaFoldDB" id="A0A0D3IEB8"/>